<gene>
    <name evidence="2" type="ORF">SAMN05661091_2150</name>
</gene>
<evidence type="ECO:0000313" key="3">
    <source>
        <dbReference type="Proteomes" id="UP000192940"/>
    </source>
</evidence>
<dbReference type="RefSeq" id="WP_208919064.1">
    <property type="nucleotide sequence ID" value="NZ_LT840184.1"/>
</dbReference>
<dbReference type="InterPro" id="IPR036388">
    <property type="entry name" value="WH-like_DNA-bd_sf"/>
</dbReference>
<keyword evidence="3" id="KW-1185">Reference proteome</keyword>
<dbReference type="GO" id="GO:0003677">
    <property type="term" value="F:DNA binding"/>
    <property type="evidence" value="ECO:0007669"/>
    <property type="project" value="UniProtKB-KW"/>
</dbReference>
<dbReference type="AlphaFoldDB" id="A0A1X7H9P0"/>
<dbReference type="EMBL" id="LT840184">
    <property type="protein sequence ID" value="SMF82286.1"/>
    <property type="molecule type" value="Genomic_DNA"/>
</dbReference>
<name>A0A1X7H9P0_9BACL</name>
<dbReference type="SUPFAM" id="SSF46785">
    <property type="entry name" value="Winged helix' DNA-binding domain"/>
    <property type="match status" value="1"/>
</dbReference>
<dbReference type="Pfam" id="PF12840">
    <property type="entry name" value="HTH_20"/>
    <property type="match status" value="1"/>
</dbReference>
<organism evidence="2 3">
    <name type="scientific">Paenibacillus uliginis N3/975</name>
    <dbReference type="NCBI Taxonomy" id="1313296"/>
    <lineage>
        <taxon>Bacteria</taxon>
        <taxon>Bacillati</taxon>
        <taxon>Bacillota</taxon>
        <taxon>Bacilli</taxon>
        <taxon>Bacillales</taxon>
        <taxon>Paenibacillaceae</taxon>
        <taxon>Paenibacillus</taxon>
    </lineage>
</organism>
<protein>
    <submittedName>
        <fullName evidence="2">Transcriptional regulator</fullName>
    </submittedName>
</protein>
<proteinExistence type="predicted"/>
<dbReference type="InterPro" id="IPR011991">
    <property type="entry name" value="ArsR-like_HTH"/>
</dbReference>
<reference evidence="2 3" key="1">
    <citation type="submission" date="2017-04" db="EMBL/GenBank/DDBJ databases">
        <authorList>
            <person name="Afonso C.L."/>
            <person name="Miller P.J."/>
            <person name="Scott M.A."/>
            <person name="Spackman E."/>
            <person name="Goraichik I."/>
            <person name="Dimitrov K.M."/>
            <person name="Suarez D.L."/>
            <person name="Swayne D.E."/>
        </authorList>
    </citation>
    <scope>NUCLEOTIDE SEQUENCE [LARGE SCALE GENOMIC DNA]</scope>
    <source>
        <strain evidence="2 3">N3/975</strain>
    </source>
</reference>
<dbReference type="CDD" id="cd00090">
    <property type="entry name" value="HTH_ARSR"/>
    <property type="match status" value="1"/>
</dbReference>
<sequence length="187" mass="22015">METKVLTTLEEIKIYSDPYRLQILNAFYKLDRAATVKEVADELGEVPAKVHYHVKKLEKIGLVQIVSTKEINGIVAKYYLPFSGTIEIKRKDTNNEPSANEMMRSETYKLLSELYEQNKERFFKQVKSTDKPYASMINDTLYMSDEEARYFFQEISQMSEKYKSKKRGEEYRAYEFFATNIRNDSDS</sequence>
<keyword evidence="1" id="KW-0238">DNA-binding</keyword>
<dbReference type="InterPro" id="IPR036390">
    <property type="entry name" value="WH_DNA-bd_sf"/>
</dbReference>
<dbReference type="STRING" id="1313296.SAMN05661091_2150"/>
<dbReference type="Proteomes" id="UP000192940">
    <property type="component" value="Chromosome I"/>
</dbReference>
<evidence type="ECO:0000256" key="1">
    <source>
        <dbReference type="ARBA" id="ARBA00023125"/>
    </source>
</evidence>
<evidence type="ECO:0000313" key="2">
    <source>
        <dbReference type="EMBL" id="SMF82286.1"/>
    </source>
</evidence>
<dbReference type="Gene3D" id="1.10.10.10">
    <property type="entry name" value="Winged helix-like DNA-binding domain superfamily/Winged helix DNA-binding domain"/>
    <property type="match status" value="1"/>
</dbReference>
<accession>A0A1X7H9P0</accession>